<evidence type="ECO:0000313" key="8">
    <source>
        <dbReference type="Proteomes" id="UP000001640"/>
    </source>
</evidence>
<accession>G0VB29</accession>
<proteinExistence type="inferred from homology"/>
<dbReference type="RefSeq" id="XP_003674529.1">
    <property type="nucleotide sequence ID" value="XM_003674481.1"/>
</dbReference>
<keyword evidence="5 6" id="KW-0472">Membrane</keyword>
<dbReference type="InterPro" id="IPR007248">
    <property type="entry name" value="Mpv17_PMP22"/>
</dbReference>
<dbReference type="Proteomes" id="UP000001640">
    <property type="component" value="Chromosome 2"/>
</dbReference>
<comment type="subcellular location">
    <subcellularLocation>
        <location evidence="1">Membrane</location>
        <topology evidence="1">Multi-pass membrane protein</topology>
    </subcellularLocation>
</comment>
<gene>
    <name evidence="7" type="primary">NCAS0B00680</name>
    <name evidence="7" type="ordered locus">NCAS_0B00680</name>
</gene>
<evidence type="ECO:0000256" key="5">
    <source>
        <dbReference type="ARBA" id="ARBA00023136"/>
    </source>
</evidence>
<organism evidence="7 8">
    <name type="scientific">Naumovozyma castellii</name>
    <name type="common">Yeast</name>
    <name type="synonym">Saccharomyces castellii</name>
    <dbReference type="NCBI Taxonomy" id="27288"/>
    <lineage>
        <taxon>Eukaryota</taxon>
        <taxon>Fungi</taxon>
        <taxon>Dikarya</taxon>
        <taxon>Ascomycota</taxon>
        <taxon>Saccharomycotina</taxon>
        <taxon>Saccharomycetes</taxon>
        <taxon>Saccharomycetales</taxon>
        <taxon>Saccharomycetaceae</taxon>
        <taxon>Naumovozyma</taxon>
    </lineage>
</organism>
<dbReference type="EMBL" id="HE576753">
    <property type="protein sequence ID" value="CCC68152.1"/>
    <property type="molecule type" value="Genomic_DNA"/>
</dbReference>
<dbReference type="PANTHER" id="PTHR11266:SF50">
    <property type="entry name" value="VACUOLAR MEMBRANE PROTEIN YOR292C"/>
    <property type="match status" value="1"/>
</dbReference>
<dbReference type="HOGENOM" id="CLU_049109_8_0_1"/>
<keyword evidence="8" id="KW-1185">Reference proteome</keyword>
<keyword evidence="3 6" id="KW-0812">Transmembrane</keyword>
<evidence type="ECO:0000256" key="4">
    <source>
        <dbReference type="ARBA" id="ARBA00022989"/>
    </source>
</evidence>
<dbReference type="InParanoid" id="G0VB29"/>
<dbReference type="OrthoDB" id="10267969at2759"/>
<name>G0VB29_NAUCA</name>
<feature type="transmembrane region" description="Helical" evidence="6">
    <location>
        <begin position="50"/>
        <end position="71"/>
    </location>
</feature>
<reference key="2">
    <citation type="submission" date="2011-08" db="EMBL/GenBank/DDBJ databases">
        <title>Genome sequence of Naumovozyma castellii.</title>
        <authorList>
            <person name="Gordon J.L."/>
            <person name="Armisen D."/>
            <person name="Proux-Wera E."/>
            <person name="OhEigeartaigh S.S."/>
            <person name="Byrne K.P."/>
            <person name="Wolfe K.H."/>
        </authorList>
    </citation>
    <scope>NUCLEOTIDE SEQUENCE</scope>
    <source>
        <strain>Type strain:CBS 4309</strain>
    </source>
</reference>
<dbReference type="eggNOG" id="KOG1944">
    <property type="taxonomic scope" value="Eukaryota"/>
</dbReference>
<evidence type="ECO:0000256" key="1">
    <source>
        <dbReference type="ARBA" id="ARBA00004141"/>
    </source>
</evidence>
<evidence type="ECO:0000313" key="7">
    <source>
        <dbReference type="EMBL" id="CCC68152.1"/>
    </source>
</evidence>
<protein>
    <submittedName>
        <fullName evidence="7">Uncharacterized protein</fullName>
    </submittedName>
</protein>
<feature type="transmembrane region" description="Helical" evidence="6">
    <location>
        <begin position="234"/>
        <end position="252"/>
    </location>
</feature>
<dbReference type="GO" id="GO:0016020">
    <property type="term" value="C:membrane"/>
    <property type="evidence" value="ECO:0007669"/>
    <property type="project" value="UniProtKB-SubCell"/>
</dbReference>
<comment type="similarity">
    <text evidence="2 6">Belongs to the peroxisomal membrane protein PXMP2/4 family.</text>
</comment>
<sequence length="322" mass="36976">MALELAGEDSITAFNDDSETRGVIKSSFKNIRTFEENAVGKVKRFFTIRIYRITLTHLIILIIWVSFLLKYTSYYNEMYAKNALVATLFMNSILFGISDCLAQSITCFFSGPLDPVPKIVDDTARHIMNQFRSPAHESLDLENGYESDTLSVFNDYGLSPASSSIGNEEGFLPSEEEVGTTRTYLFNFRRFFSFMFWGFFISFFQVPWYKILNFFYTEDPTVIQVLERVLSDQLTYSPVQLYFFFMYANYIMEGGNAETFATKIKSIYISTLGCNYLVWPAVQFINFLLLPKPFQVPFSSSVGVLWNCFLSMRNASKSVNSA</sequence>
<dbReference type="PANTHER" id="PTHR11266">
    <property type="entry name" value="PEROXISOMAL MEMBRANE PROTEIN 2, PXMP2 MPV17"/>
    <property type="match status" value="1"/>
</dbReference>
<dbReference type="FunCoup" id="G0VB29">
    <property type="interactions" value="40"/>
</dbReference>
<feature type="transmembrane region" description="Helical" evidence="6">
    <location>
        <begin position="264"/>
        <end position="282"/>
    </location>
</feature>
<dbReference type="AlphaFoldDB" id="G0VB29"/>
<reference evidence="7 8" key="1">
    <citation type="journal article" date="2011" name="Proc. Natl. Acad. Sci. U.S.A.">
        <title>Evolutionary erosion of yeast sex chromosomes by mating-type switching accidents.</title>
        <authorList>
            <person name="Gordon J.L."/>
            <person name="Armisen D."/>
            <person name="Proux-Wera E."/>
            <person name="Oheigeartaigh S.S."/>
            <person name="Byrne K.P."/>
            <person name="Wolfe K.H."/>
        </authorList>
    </citation>
    <scope>NUCLEOTIDE SEQUENCE [LARGE SCALE GENOMIC DNA]</scope>
    <source>
        <strain evidence="8">ATCC 76901 / BCRC 22586 / CBS 4309 / NBRC 1992 / NRRL Y-12630</strain>
    </source>
</reference>
<dbReference type="OMA" id="FMCWGFI"/>
<evidence type="ECO:0000256" key="3">
    <source>
        <dbReference type="ARBA" id="ARBA00022692"/>
    </source>
</evidence>
<evidence type="ECO:0000256" key="6">
    <source>
        <dbReference type="RuleBase" id="RU363053"/>
    </source>
</evidence>
<keyword evidence="4 6" id="KW-1133">Transmembrane helix</keyword>
<dbReference type="KEGG" id="ncs:NCAS_0B00680"/>
<dbReference type="GO" id="GO:0005739">
    <property type="term" value="C:mitochondrion"/>
    <property type="evidence" value="ECO:0007669"/>
    <property type="project" value="TreeGrafter"/>
</dbReference>
<dbReference type="GeneID" id="96901716"/>
<dbReference type="STRING" id="1064592.G0VB29"/>
<evidence type="ECO:0000256" key="2">
    <source>
        <dbReference type="ARBA" id="ARBA00006824"/>
    </source>
</evidence>
<feature type="transmembrane region" description="Helical" evidence="6">
    <location>
        <begin position="191"/>
        <end position="209"/>
    </location>
</feature>
<dbReference type="Pfam" id="PF04117">
    <property type="entry name" value="Mpv17_PMP22"/>
    <property type="match status" value="1"/>
</dbReference>